<feature type="domain" description="HTH cro/C1-type" evidence="1">
    <location>
        <begin position="20"/>
        <end position="77"/>
    </location>
</feature>
<dbReference type="Pfam" id="PF13560">
    <property type="entry name" value="HTH_31"/>
    <property type="match status" value="1"/>
</dbReference>
<gene>
    <name evidence="2" type="ORF">D9V32_12580</name>
</gene>
<comment type="caution">
    <text evidence="2">The sequence shown here is derived from an EMBL/GenBank/DDBJ whole genome shotgun (WGS) entry which is preliminary data.</text>
</comment>
<dbReference type="AlphaFoldDB" id="A0A3L7A4M2"/>
<dbReference type="RefSeq" id="WP_121649337.1">
    <property type="nucleotide sequence ID" value="NZ_RCUX01000010.1"/>
</dbReference>
<organism evidence="2 3">
    <name type="scientific">Mycetocola tolaasinivorans</name>
    <dbReference type="NCBI Taxonomy" id="76635"/>
    <lineage>
        <taxon>Bacteria</taxon>
        <taxon>Bacillati</taxon>
        <taxon>Actinomycetota</taxon>
        <taxon>Actinomycetes</taxon>
        <taxon>Micrococcales</taxon>
        <taxon>Microbacteriaceae</taxon>
        <taxon>Mycetocola</taxon>
    </lineage>
</organism>
<sequence>MAVELSVPVVQAARSMGEDLAGWRKILGLTTTQVAERADISRDTLRKVERGDPTVSFHVVLRVARALGVLKTLADALDPLSTDLGRARAGLLERKRVRFPKSS</sequence>
<dbReference type="PROSITE" id="PS50943">
    <property type="entry name" value="HTH_CROC1"/>
    <property type="match status" value="1"/>
</dbReference>
<evidence type="ECO:0000259" key="1">
    <source>
        <dbReference type="PROSITE" id="PS50943"/>
    </source>
</evidence>
<reference evidence="2 3" key="1">
    <citation type="submission" date="2018-10" db="EMBL/GenBank/DDBJ databases">
        <authorList>
            <person name="Li J."/>
        </authorList>
    </citation>
    <scope>NUCLEOTIDE SEQUENCE [LARGE SCALE GENOMIC DNA]</scope>
    <source>
        <strain evidence="2 3">IF 016277</strain>
    </source>
</reference>
<keyword evidence="3" id="KW-1185">Reference proteome</keyword>
<evidence type="ECO:0000313" key="2">
    <source>
        <dbReference type="EMBL" id="RLP74521.1"/>
    </source>
</evidence>
<dbReference type="GO" id="GO:0003677">
    <property type="term" value="F:DNA binding"/>
    <property type="evidence" value="ECO:0007669"/>
    <property type="project" value="InterPro"/>
</dbReference>
<accession>A0A3L7A4M2</accession>
<dbReference type="Gene3D" id="1.10.260.40">
    <property type="entry name" value="lambda repressor-like DNA-binding domains"/>
    <property type="match status" value="1"/>
</dbReference>
<name>A0A3L7A4M2_9MICO</name>
<dbReference type="InterPro" id="IPR010982">
    <property type="entry name" value="Lambda_DNA-bd_dom_sf"/>
</dbReference>
<dbReference type="Proteomes" id="UP000272503">
    <property type="component" value="Unassembled WGS sequence"/>
</dbReference>
<dbReference type="CDD" id="cd00093">
    <property type="entry name" value="HTH_XRE"/>
    <property type="match status" value="1"/>
</dbReference>
<dbReference type="SMART" id="SM00530">
    <property type="entry name" value="HTH_XRE"/>
    <property type="match status" value="1"/>
</dbReference>
<proteinExistence type="predicted"/>
<dbReference type="EMBL" id="RCUX01000010">
    <property type="protein sequence ID" value="RLP74521.1"/>
    <property type="molecule type" value="Genomic_DNA"/>
</dbReference>
<protein>
    <submittedName>
        <fullName evidence="2">XRE family transcriptional regulator</fullName>
    </submittedName>
</protein>
<dbReference type="OrthoDB" id="6637137at2"/>
<dbReference type="InterPro" id="IPR001387">
    <property type="entry name" value="Cro/C1-type_HTH"/>
</dbReference>
<evidence type="ECO:0000313" key="3">
    <source>
        <dbReference type="Proteomes" id="UP000272503"/>
    </source>
</evidence>
<dbReference type="SUPFAM" id="SSF47413">
    <property type="entry name" value="lambda repressor-like DNA-binding domains"/>
    <property type="match status" value="1"/>
</dbReference>